<evidence type="ECO:0000313" key="2">
    <source>
        <dbReference type="EMBL" id="PIT87197.1"/>
    </source>
</evidence>
<sequence length="67" mass="6983">ATGAAVEVAVGAAVGAAIRAVAGATVGLVCFSSVIFYLGDLYLLYTNVYQQKNPSNTGIFLVEMRRN</sequence>
<evidence type="ECO:0000313" key="3">
    <source>
        <dbReference type="Proteomes" id="UP000231183"/>
    </source>
</evidence>
<keyword evidence="1" id="KW-0812">Transmembrane</keyword>
<proteinExistence type="predicted"/>
<gene>
    <name evidence="2" type="ORF">COU31_04200</name>
</gene>
<keyword evidence="1" id="KW-0472">Membrane</keyword>
<reference evidence="3" key="1">
    <citation type="submission" date="2017-09" db="EMBL/GenBank/DDBJ databases">
        <title>Depth-based differentiation of microbial function through sediment-hosted aquifers and enrichment of novel symbionts in the deep terrestrial subsurface.</title>
        <authorList>
            <person name="Probst A.J."/>
            <person name="Ladd B."/>
            <person name="Jarett J.K."/>
            <person name="Geller-Mcgrath D.E."/>
            <person name="Sieber C.M.K."/>
            <person name="Emerson J.B."/>
            <person name="Anantharaman K."/>
            <person name="Thomas B.C."/>
            <person name="Malmstrom R."/>
            <person name="Stieglmeier M."/>
            <person name="Klingl A."/>
            <person name="Woyke T."/>
            <person name="Ryan C.M."/>
            <person name="Banfield J.F."/>
        </authorList>
    </citation>
    <scope>NUCLEOTIDE SEQUENCE [LARGE SCALE GENOMIC DNA]</scope>
</reference>
<comment type="caution">
    <text evidence="2">The sequence shown here is derived from an EMBL/GenBank/DDBJ whole genome shotgun (WGS) entry which is preliminary data.</text>
</comment>
<dbReference type="Proteomes" id="UP000231183">
    <property type="component" value="Unassembled WGS sequence"/>
</dbReference>
<accession>A0A2M6W332</accession>
<dbReference type="AlphaFoldDB" id="A0A2M6W332"/>
<name>A0A2M6W332_9BACT</name>
<dbReference type="EMBL" id="PFBX01000047">
    <property type="protein sequence ID" value="PIT87197.1"/>
    <property type="molecule type" value="Genomic_DNA"/>
</dbReference>
<protein>
    <submittedName>
        <fullName evidence="2">Uncharacterized protein</fullName>
    </submittedName>
</protein>
<feature type="transmembrane region" description="Helical" evidence="1">
    <location>
        <begin position="20"/>
        <end position="45"/>
    </location>
</feature>
<evidence type="ECO:0000256" key="1">
    <source>
        <dbReference type="SAM" id="Phobius"/>
    </source>
</evidence>
<keyword evidence="1" id="KW-1133">Transmembrane helix</keyword>
<organism evidence="2 3">
    <name type="scientific">Candidatus Magasanikbacteria bacterium CG10_big_fil_rev_8_21_14_0_10_40_10</name>
    <dbReference type="NCBI Taxonomy" id="1974648"/>
    <lineage>
        <taxon>Bacteria</taxon>
        <taxon>Candidatus Magasanikiibacteriota</taxon>
    </lineage>
</organism>
<feature type="non-terminal residue" evidence="2">
    <location>
        <position position="1"/>
    </location>
</feature>